<dbReference type="GO" id="GO:0006515">
    <property type="term" value="P:protein quality control for misfolded or incompletely synthesized proteins"/>
    <property type="evidence" value="ECO:0007669"/>
    <property type="project" value="TreeGrafter"/>
</dbReference>
<dbReference type="SUPFAM" id="SSF52096">
    <property type="entry name" value="ClpP/crotonase"/>
    <property type="match status" value="1"/>
</dbReference>
<dbReference type="PROSITE" id="PS51257">
    <property type="entry name" value="PROKAR_LIPOPROTEIN"/>
    <property type="match status" value="1"/>
</dbReference>
<gene>
    <name evidence="3" type="ORF">HELGO_WM9242</name>
</gene>
<evidence type="ECO:0000256" key="1">
    <source>
        <dbReference type="SAM" id="Coils"/>
    </source>
</evidence>
<evidence type="ECO:0008006" key="4">
    <source>
        <dbReference type="Google" id="ProtNLM"/>
    </source>
</evidence>
<protein>
    <recommendedName>
        <fullName evidence="4">Peptidase S14</fullName>
    </recommendedName>
</protein>
<evidence type="ECO:0000256" key="2">
    <source>
        <dbReference type="SAM" id="MobiDB-lite"/>
    </source>
</evidence>
<dbReference type="AlphaFoldDB" id="A0A6S6TVY9"/>
<dbReference type="GO" id="GO:0004252">
    <property type="term" value="F:serine-type endopeptidase activity"/>
    <property type="evidence" value="ECO:0007669"/>
    <property type="project" value="TreeGrafter"/>
</dbReference>
<dbReference type="Pfam" id="PF00574">
    <property type="entry name" value="CLP_protease"/>
    <property type="match status" value="1"/>
</dbReference>
<dbReference type="PANTHER" id="PTHR10381:SF11">
    <property type="entry name" value="ATP-DEPENDENT CLP PROTEASE PROTEOLYTIC SUBUNIT, MITOCHONDRIAL"/>
    <property type="match status" value="1"/>
</dbReference>
<feature type="coiled-coil region" evidence="1">
    <location>
        <begin position="100"/>
        <end position="161"/>
    </location>
</feature>
<dbReference type="GO" id="GO:0004176">
    <property type="term" value="F:ATP-dependent peptidase activity"/>
    <property type="evidence" value="ECO:0007669"/>
    <property type="project" value="TreeGrafter"/>
</dbReference>
<sequence length="445" mass="51541">MRFKLIVVGVCMLTFMGCSDEATTEEKKVLPTKTSSEVKTSEEVKVSKKDNESESSDEMEILENRQKKIALENTLTEEGLKSTHTALLQELQKLKWDKEILSEKFELQRMEDEKKAYEEEKKYDKERKEQEQLLSKLAYKANLAEIEAKQLLNEIELERAAIEFKQVKLDSELAFLKSKKTREVYITEKVTYLDNPLSEDNQTLTISDRRVELNGMITAEMALSISKQINYFNNKDHKKPIFLVIDRSEGGAVMAGNLILRTIDSSEAPVYVVLKSLAASMAAVIVTLAEKSYAYPHAILLHHQAMTYHYNEMTNLTEEREQYETLEEVWNIFGLPVAKKMNLTSEEFIKQMYAHSSKGNWQEFAIEAQKLKWVNNIVLRIIDKSVRVDPMHKEEGETEVESYDNPYAISKELIDKEGKPFMYLPRLSPADSYLIYNPDGYYRMR</sequence>
<reference evidence="3" key="1">
    <citation type="submission" date="2020-01" db="EMBL/GenBank/DDBJ databases">
        <authorList>
            <person name="Meier V. D."/>
            <person name="Meier V D."/>
        </authorList>
    </citation>
    <scope>NUCLEOTIDE SEQUENCE</scope>
    <source>
        <strain evidence="3">HLG_WM_MAG_06</strain>
    </source>
</reference>
<organism evidence="3">
    <name type="scientific">uncultured Sulfurovum sp</name>
    <dbReference type="NCBI Taxonomy" id="269237"/>
    <lineage>
        <taxon>Bacteria</taxon>
        <taxon>Pseudomonadati</taxon>
        <taxon>Campylobacterota</taxon>
        <taxon>Epsilonproteobacteria</taxon>
        <taxon>Campylobacterales</taxon>
        <taxon>Sulfurovaceae</taxon>
        <taxon>Sulfurovum</taxon>
        <taxon>environmental samples</taxon>
    </lineage>
</organism>
<accession>A0A6S6TVY9</accession>
<evidence type="ECO:0000313" key="3">
    <source>
        <dbReference type="EMBL" id="CAA6822277.1"/>
    </source>
</evidence>
<feature type="region of interest" description="Disordered" evidence="2">
    <location>
        <begin position="32"/>
        <end position="59"/>
    </location>
</feature>
<dbReference type="GO" id="GO:0051117">
    <property type="term" value="F:ATPase binding"/>
    <property type="evidence" value="ECO:0007669"/>
    <property type="project" value="TreeGrafter"/>
</dbReference>
<dbReference type="InterPro" id="IPR023562">
    <property type="entry name" value="ClpP/TepA"/>
</dbReference>
<proteinExistence type="predicted"/>
<name>A0A6S6TVY9_9BACT</name>
<keyword evidence="1" id="KW-0175">Coiled coil</keyword>
<dbReference type="GO" id="GO:0009368">
    <property type="term" value="C:endopeptidase Clp complex"/>
    <property type="evidence" value="ECO:0007669"/>
    <property type="project" value="TreeGrafter"/>
</dbReference>
<feature type="compositionally biased region" description="Basic and acidic residues" evidence="2">
    <location>
        <begin position="39"/>
        <end position="52"/>
    </location>
</feature>
<dbReference type="EMBL" id="CACVAP010000102">
    <property type="protein sequence ID" value="CAA6822277.1"/>
    <property type="molecule type" value="Genomic_DNA"/>
</dbReference>
<dbReference type="PANTHER" id="PTHR10381">
    <property type="entry name" value="ATP-DEPENDENT CLP PROTEASE PROTEOLYTIC SUBUNIT"/>
    <property type="match status" value="1"/>
</dbReference>
<dbReference type="InterPro" id="IPR029045">
    <property type="entry name" value="ClpP/crotonase-like_dom_sf"/>
</dbReference>
<dbReference type="Gene3D" id="3.90.226.10">
    <property type="entry name" value="2-enoyl-CoA Hydratase, Chain A, domain 1"/>
    <property type="match status" value="1"/>
</dbReference>